<dbReference type="EMBL" id="CP001390">
    <property type="protein sequence ID" value="ACM20833.1"/>
    <property type="molecule type" value="Genomic_DNA"/>
</dbReference>
<sequence>MDYYLGVAKEQGITDQEIGAVQAVVMAVSAGRVNAQLREAEKRSRKEGKAGCSC</sequence>
<dbReference type="Proteomes" id="UP000007721">
    <property type="component" value="Chromosome"/>
</dbReference>
<evidence type="ECO:0000313" key="1">
    <source>
        <dbReference type="EMBL" id="ACM20833.1"/>
    </source>
</evidence>
<organism evidence="1 2">
    <name type="scientific">Geotalea daltonii (strain DSM 22248 / JCM 15807 / FRC-32)</name>
    <name type="common">Geobacter daltonii</name>
    <dbReference type="NCBI Taxonomy" id="316067"/>
    <lineage>
        <taxon>Bacteria</taxon>
        <taxon>Pseudomonadati</taxon>
        <taxon>Thermodesulfobacteriota</taxon>
        <taxon>Desulfuromonadia</taxon>
        <taxon>Geobacterales</taxon>
        <taxon>Geobacteraceae</taxon>
        <taxon>Geotalea</taxon>
    </lineage>
</organism>
<dbReference type="KEGG" id="geo:Geob_2480"/>
<dbReference type="HOGENOM" id="CLU_3043815_0_0_7"/>
<proteinExistence type="predicted"/>
<reference evidence="1 2" key="1">
    <citation type="submission" date="2009-01" db="EMBL/GenBank/DDBJ databases">
        <title>Complete sequence of Geobacter sp. FRC-32.</title>
        <authorList>
            <consortium name="US DOE Joint Genome Institute"/>
            <person name="Lucas S."/>
            <person name="Copeland A."/>
            <person name="Lapidus A."/>
            <person name="Glavina del Rio T."/>
            <person name="Dalin E."/>
            <person name="Tice H."/>
            <person name="Bruce D."/>
            <person name="Goodwin L."/>
            <person name="Pitluck S."/>
            <person name="Saunders E."/>
            <person name="Brettin T."/>
            <person name="Detter J.C."/>
            <person name="Han C."/>
            <person name="Larimer F."/>
            <person name="Land M."/>
            <person name="Hauser L."/>
            <person name="Kyrpides N."/>
            <person name="Ovchinnikova G."/>
            <person name="Kostka J."/>
            <person name="Richardson P."/>
        </authorList>
    </citation>
    <scope>NUCLEOTIDE SEQUENCE [LARGE SCALE GENOMIC DNA]</scope>
    <source>
        <strain evidence="2">DSM 22248 / JCM 15807 / FRC-32</strain>
    </source>
</reference>
<dbReference type="STRING" id="316067.Geob_2480"/>
<name>B9M053_GEODF</name>
<keyword evidence="2" id="KW-1185">Reference proteome</keyword>
<accession>B9M053</accession>
<gene>
    <name evidence="1" type="ordered locus">Geob_2480</name>
</gene>
<dbReference type="RefSeq" id="WP_012647562.1">
    <property type="nucleotide sequence ID" value="NC_011979.1"/>
</dbReference>
<dbReference type="AlphaFoldDB" id="B9M053"/>
<evidence type="ECO:0000313" key="2">
    <source>
        <dbReference type="Proteomes" id="UP000007721"/>
    </source>
</evidence>
<protein>
    <submittedName>
        <fullName evidence="1">Uncharacterized protein</fullName>
    </submittedName>
</protein>